<dbReference type="GO" id="GO:0000122">
    <property type="term" value="P:negative regulation of transcription by RNA polymerase II"/>
    <property type="evidence" value="ECO:0007669"/>
    <property type="project" value="TreeGrafter"/>
</dbReference>
<evidence type="ECO:0000256" key="11">
    <source>
        <dbReference type="PROSITE-ProRule" id="PRU00094"/>
    </source>
</evidence>
<feature type="domain" description="GATA-type" evidence="13">
    <location>
        <begin position="160"/>
        <end position="213"/>
    </location>
</feature>
<feature type="compositionally biased region" description="Polar residues" evidence="12">
    <location>
        <begin position="413"/>
        <end position="425"/>
    </location>
</feature>
<dbReference type="GO" id="GO:0008270">
    <property type="term" value="F:zinc ion binding"/>
    <property type="evidence" value="ECO:0007669"/>
    <property type="project" value="UniProtKB-KW"/>
</dbReference>
<feature type="region of interest" description="Disordered" evidence="12">
    <location>
        <begin position="406"/>
        <end position="449"/>
    </location>
</feature>
<evidence type="ECO:0000259" key="13">
    <source>
        <dbReference type="PROSITE" id="PS50114"/>
    </source>
</evidence>
<evidence type="ECO:0000256" key="10">
    <source>
        <dbReference type="ARBA" id="ARBA00023242"/>
    </source>
</evidence>
<keyword evidence="7" id="KW-0238">DNA-binding</keyword>
<dbReference type="InterPro" id="IPR000679">
    <property type="entry name" value="Znf_GATA"/>
</dbReference>
<dbReference type="EMBL" id="OC320002">
    <property type="protein sequence ID" value="CAD7406947.1"/>
    <property type="molecule type" value="Genomic_DNA"/>
</dbReference>
<proteinExistence type="predicted"/>
<dbReference type="InterPro" id="IPR039355">
    <property type="entry name" value="Transcription_factor_GATA"/>
</dbReference>
<dbReference type="Pfam" id="PF00320">
    <property type="entry name" value="GATA"/>
    <property type="match status" value="2"/>
</dbReference>
<evidence type="ECO:0000256" key="3">
    <source>
        <dbReference type="ARBA" id="ARBA00022737"/>
    </source>
</evidence>
<evidence type="ECO:0000313" key="14">
    <source>
        <dbReference type="EMBL" id="CAD7406947.1"/>
    </source>
</evidence>
<dbReference type="GO" id="GO:0000981">
    <property type="term" value="F:DNA-binding transcription factor activity, RNA polymerase II-specific"/>
    <property type="evidence" value="ECO:0007669"/>
    <property type="project" value="TreeGrafter"/>
</dbReference>
<evidence type="ECO:0000256" key="7">
    <source>
        <dbReference type="ARBA" id="ARBA00023125"/>
    </source>
</evidence>
<feature type="domain" description="GATA-type" evidence="13">
    <location>
        <begin position="64"/>
        <end position="120"/>
    </location>
</feature>
<evidence type="ECO:0000256" key="2">
    <source>
        <dbReference type="ARBA" id="ARBA00022723"/>
    </source>
</evidence>
<keyword evidence="8" id="KW-0010">Activator</keyword>
<dbReference type="PROSITE" id="PS00344">
    <property type="entry name" value="GATA_ZN_FINGER_1"/>
    <property type="match status" value="2"/>
</dbReference>
<keyword evidence="9" id="KW-0804">Transcription</keyword>
<organism evidence="14">
    <name type="scientific">Timema cristinae</name>
    <name type="common">Walking stick</name>
    <dbReference type="NCBI Taxonomy" id="61476"/>
    <lineage>
        <taxon>Eukaryota</taxon>
        <taxon>Metazoa</taxon>
        <taxon>Ecdysozoa</taxon>
        <taxon>Arthropoda</taxon>
        <taxon>Hexapoda</taxon>
        <taxon>Insecta</taxon>
        <taxon>Pterygota</taxon>
        <taxon>Neoptera</taxon>
        <taxon>Polyneoptera</taxon>
        <taxon>Phasmatodea</taxon>
        <taxon>Timematodea</taxon>
        <taxon>Timematoidea</taxon>
        <taxon>Timematidae</taxon>
        <taxon>Timema</taxon>
    </lineage>
</organism>
<dbReference type="GO" id="GO:0045944">
    <property type="term" value="P:positive regulation of transcription by RNA polymerase II"/>
    <property type="evidence" value="ECO:0007669"/>
    <property type="project" value="TreeGrafter"/>
</dbReference>
<evidence type="ECO:0000256" key="9">
    <source>
        <dbReference type="ARBA" id="ARBA00023163"/>
    </source>
</evidence>
<dbReference type="FunFam" id="3.30.50.10:FF:000001">
    <property type="entry name" value="GATA transcription factor (GATAd)"/>
    <property type="match status" value="1"/>
</dbReference>
<keyword evidence="10" id="KW-0539">Nucleus</keyword>
<keyword evidence="3" id="KW-0677">Repeat</keyword>
<feature type="region of interest" description="Disordered" evidence="12">
    <location>
        <begin position="341"/>
        <end position="390"/>
    </location>
</feature>
<keyword evidence="4 11" id="KW-0863">Zinc-finger</keyword>
<dbReference type="SMART" id="SM00401">
    <property type="entry name" value="ZnF_GATA"/>
    <property type="match status" value="2"/>
</dbReference>
<keyword evidence="6" id="KW-0805">Transcription regulation</keyword>
<dbReference type="GO" id="GO:0000978">
    <property type="term" value="F:RNA polymerase II cis-regulatory region sequence-specific DNA binding"/>
    <property type="evidence" value="ECO:0007669"/>
    <property type="project" value="TreeGrafter"/>
</dbReference>
<evidence type="ECO:0000256" key="1">
    <source>
        <dbReference type="ARBA" id="ARBA00004123"/>
    </source>
</evidence>
<protein>
    <recommendedName>
        <fullName evidence="13">GATA-type domain-containing protein</fullName>
    </recommendedName>
</protein>
<dbReference type="SUPFAM" id="SSF57716">
    <property type="entry name" value="Glucocorticoid receptor-like (DNA-binding domain)"/>
    <property type="match status" value="2"/>
</dbReference>
<comment type="subcellular location">
    <subcellularLocation>
        <location evidence="1">Nucleus</location>
    </subcellularLocation>
</comment>
<evidence type="ECO:0000256" key="6">
    <source>
        <dbReference type="ARBA" id="ARBA00023015"/>
    </source>
</evidence>
<dbReference type="PRINTS" id="PR00619">
    <property type="entry name" value="GATAZNFINGER"/>
</dbReference>
<keyword evidence="5" id="KW-0862">Zinc</keyword>
<evidence type="ECO:0000256" key="5">
    <source>
        <dbReference type="ARBA" id="ARBA00022833"/>
    </source>
</evidence>
<gene>
    <name evidence="14" type="ORF">TCEB3V08_LOCUS8774</name>
</gene>
<dbReference type="GO" id="GO:0005634">
    <property type="term" value="C:nucleus"/>
    <property type="evidence" value="ECO:0007669"/>
    <property type="project" value="UniProtKB-SubCell"/>
</dbReference>
<evidence type="ECO:0000256" key="4">
    <source>
        <dbReference type="ARBA" id="ARBA00022771"/>
    </source>
</evidence>
<dbReference type="FunFam" id="3.30.50.10:FF:000032">
    <property type="entry name" value="Transcription factor GATA-3"/>
    <property type="match status" value="1"/>
</dbReference>
<dbReference type="AlphaFoldDB" id="A0A7R9D356"/>
<accession>A0A7R9D356</accession>
<dbReference type="Gene3D" id="3.30.50.10">
    <property type="entry name" value="Erythroid Transcription Factor GATA-1, subunit A"/>
    <property type="match status" value="2"/>
</dbReference>
<dbReference type="PANTHER" id="PTHR10071:SF337">
    <property type="entry name" value="GATA-BINDING FACTOR A"/>
    <property type="match status" value="1"/>
</dbReference>
<dbReference type="GO" id="GO:0045165">
    <property type="term" value="P:cell fate commitment"/>
    <property type="evidence" value="ECO:0007669"/>
    <property type="project" value="TreeGrafter"/>
</dbReference>
<feature type="region of interest" description="Disordered" evidence="12">
    <location>
        <begin position="205"/>
        <end position="237"/>
    </location>
</feature>
<keyword evidence="2" id="KW-0479">Metal-binding</keyword>
<reference evidence="14" key="1">
    <citation type="submission" date="2020-11" db="EMBL/GenBank/DDBJ databases">
        <authorList>
            <person name="Tran Van P."/>
        </authorList>
    </citation>
    <scope>NUCLEOTIDE SEQUENCE</scope>
</reference>
<dbReference type="PROSITE" id="PS50114">
    <property type="entry name" value="GATA_ZN_FINGER_2"/>
    <property type="match status" value="2"/>
</dbReference>
<evidence type="ECO:0000256" key="8">
    <source>
        <dbReference type="ARBA" id="ARBA00023159"/>
    </source>
</evidence>
<dbReference type="CDD" id="cd00202">
    <property type="entry name" value="ZnF_GATA"/>
    <property type="match status" value="2"/>
</dbReference>
<dbReference type="PANTHER" id="PTHR10071">
    <property type="entry name" value="TRANSCRIPTION FACTOR GATA FAMILY MEMBER"/>
    <property type="match status" value="1"/>
</dbReference>
<sequence length="449" mass="49752">MLTPAPYVVLWFYRMSQRERMLPSVLYFARERDLQTFAVLYKKLSQTVGLERGRVDQIDAADYFTEGRECVNCGAISTPLWRRDGTGHYLCNACGLYHKMNGMNRPLVKQPRRLHHWLIRFIVVLSVSQPGDFCKGYYGFNGLPRGPLEEKSSRRLSASRRVGLSCSNCHTNTTSLWRRNHMGEPVCNACGLYFKLHAVNRPLAMKKDSIQTRKRKPKGGSSKSDSSGTGGSGVTTDGAVVQSYKKIKLEHPSDGYGDIRSSASLAHHNNSATNLHSGLNLLSHSHNSSGASLVSGSLNYSGMYSPTSVAQPQLQYHHSLHHQTSPPINAYYELVHHHMNHRQQNNPSGVISPKVECPSPTSGSLEHHSDNRSPVMLSSHSPSGSDLGSSPHIVELEEVNSHLRGGRVENHLGKTTPSSPNQDSNLDLPVLSSRAQHDKRTTEDEEFGV</sequence>
<evidence type="ECO:0000256" key="12">
    <source>
        <dbReference type="SAM" id="MobiDB-lite"/>
    </source>
</evidence>
<dbReference type="InterPro" id="IPR013088">
    <property type="entry name" value="Znf_NHR/GATA"/>
</dbReference>
<name>A0A7R9D356_TIMCR</name>
<feature type="compositionally biased region" description="Low complexity" evidence="12">
    <location>
        <begin position="377"/>
        <end position="390"/>
    </location>
</feature>